<accession>A0ABY3F7E1</accession>
<comment type="caution">
    <text evidence="1">The sequence shown here is derived from an EMBL/GenBank/DDBJ whole genome shotgun (WGS) entry which is preliminary data.</text>
</comment>
<evidence type="ECO:0008006" key="3">
    <source>
        <dbReference type="Google" id="ProtNLM"/>
    </source>
</evidence>
<dbReference type="RefSeq" id="WP_145242607.1">
    <property type="nucleotide sequence ID" value="NZ_VNFF01000034.1"/>
</dbReference>
<gene>
    <name evidence="1" type="ORF">FQP85_21980</name>
</gene>
<dbReference type="Proteomes" id="UP000317938">
    <property type="component" value="Unassembled WGS sequence"/>
</dbReference>
<protein>
    <recommendedName>
        <fullName evidence="3">DUF469 family protein</fullName>
    </recommendedName>
</protein>
<organism evidence="1 2">
    <name type="scientific">Pseudoalteromonas neustonica</name>
    <dbReference type="NCBI Taxonomy" id="1840331"/>
    <lineage>
        <taxon>Bacteria</taxon>
        <taxon>Pseudomonadati</taxon>
        <taxon>Pseudomonadota</taxon>
        <taxon>Gammaproteobacteria</taxon>
        <taxon>Alteromonadales</taxon>
        <taxon>Pseudoalteromonadaceae</taxon>
        <taxon>Pseudoalteromonas</taxon>
    </lineage>
</organism>
<dbReference type="Gene3D" id="3.30.2210.10">
    <property type="entry name" value="Integron cassette protein superfamily"/>
    <property type="match status" value="1"/>
</dbReference>
<keyword evidence="2" id="KW-1185">Reference proteome</keyword>
<dbReference type="InterPro" id="IPR048474">
    <property type="entry name" value="M1E1E6-like_sf"/>
</dbReference>
<evidence type="ECO:0000313" key="1">
    <source>
        <dbReference type="EMBL" id="TVU79864.1"/>
    </source>
</evidence>
<dbReference type="EMBL" id="VNFF01000034">
    <property type="protein sequence ID" value="TVU79864.1"/>
    <property type="molecule type" value="Genomic_DNA"/>
</dbReference>
<sequence>MLFKVDVLKESTDSLQTVELEHVLCGWGIGGTGSIWDNKDASPDGDVLFDMLRSQFFIGIPEQAPDVLSGIWKSIDLDQIDYEEAKARLAQLFNWINDCHISKPRWDD</sequence>
<name>A0ABY3F7E1_9GAMM</name>
<proteinExistence type="predicted"/>
<evidence type="ECO:0000313" key="2">
    <source>
        <dbReference type="Proteomes" id="UP000317938"/>
    </source>
</evidence>
<reference evidence="1 2" key="1">
    <citation type="submission" date="2019-07" db="EMBL/GenBank/DDBJ databases">
        <title>Diversity of Bacteria from Kongsfjorden, Arctic.</title>
        <authorList>
            <person name="Yu Y."/>
        </authorList>
    </citation>
    <scope>NUCLEOTIDE SEQUENCE [LARGE SCALE GENOMIC DNA]</scope>
    <source>
        <strain evidence="1 2">SM1927</strain>
    </source>
</reference>